<name>A0AAV2IJ27_LYMST</name>
<proteinExistence type="predicted"/>
<gene>
    <name evidence="2" type="ORF">GSLYS_00020399001</name>
</gene>
<organism evidence="2 3">
    <name type="scientific">Lymnaea stagnalis</name>
    <name type="common">Great pond snail</name>
    <name type="synonym">Helix stagnalis</name>
    <dbReference type="NCBI Taxonomy" id="6523"/>
    <lineage>
        <taxon>Eukaryota</taxon>
        <taxon>Metazoa</taxon>
        <taxon>Spiralia</taxon>
        <taxon>Lophotrochozoa</taxon>
        <taxon>Mollusca</taxon>
        <taxon>Gastropoda</taxon>
        <taxon>Heterobranchia</taxon>
        <taxon>Euthyneura</taxon>
        <taxon>Panpulmonata</taxon>
        <taxon>Hygrophila</taxon>
        <taxon>Lymnaeoidea</taxon>
        <taxon>Lymnaeidae</taxon>
        <taxon>Lymnaea</taxon>
    </lineage>
</organism>
<evidence type="ECO:0000313" key="2">
    <source>
        <dbReference type="EMBL" id="CAL1547059.1"/>
    </source>
</evidence>
<dbReference type="EMBL" id="CAXITT010000896">
    <property type="protein sequence ID" value="CAL1547059.1"/>
    <property type="molecule type" value="Genomic_DNA"/>
</dbReference>
<protein>
    <recommendedName>
        <fullName evidence="1">PiggyBac transposable element-derived protein domain-containing protein</fullName>
    </recommendedName>
</protein>
<reference evidence="2 3" key="1">
    <citation type="submission" date="2024-04" db="EMBL/GenBank/DDBJ databases">
        <authorList>
            <consortium name="Genoscope - CEA"/>
            <person name="William W."/>
        </authorList>
    </citation>
    <scope>NUCLEOTIDE SEQUENCE [LARGE SCALE GENOMIC DNA]</scope>
</reference>
<comment type="caution">
    <text evidence="2">The sequence shown here is derived from an EMBL/GenBank/DDBJ whole genome shotgun (WGS) entry which is preliminary data.</text>
</comment>
<dbReference type="Proteomes" id="UP001497497">
    <property type="component" value="Unassembled WGS sequence"/>
</dbReference>
<dbReference type="Pfam" id="PF13843">
    <property type="entry name" value="DDE_Tnp_1_7"/>
    <property type="match status" value="1"/>
</dbReference>
<dbReference type="AlphaFoldDB" id="A0AAV2IJ27"/>
<sequence length="180" mass="20682">KPIRFGYKYWAKCSSEGYCYTFSLYFGKETNAADVRRGSRVVLNAVQHITDPRSYALHFDNFFTNVVLLSLQTDTGFQATATIRENRINRTCPTKSSKEMKKSDHGASEYVYERTSEALLVRWHDNNIVTVAINHDSLLPLHSVKRCVKDQKDKSTVKMPNLISNYNGYMGGVDHHDWHV</sequence>
<dbReference type="GO" id="GO:0043565">
    <property type="term" value="F:sequence-specific DNA binding"/>
    <property type="evidence" value="ECO:0007669"/>
    <property type="project" value="TreeGrafter"/>
</dbReference>
<accession>A0AAV2IJ27</accession>
<dbReference type="InterPro" id="IPR052638">
    <property type="entry name" value="PiggyBac_TE-derived"/>
</dbReference>
<evidence type="ECO:0000313" key="3">
    <source>
        <dbReference type="Proteomes" id="UP001497497"/>
    </source>
</evidence>
<feature type="domain" description="PiggyBac transposable element-derived protein" evidence="1">
    <location>
        <begin position="1"/>
        <end position="177"/>
    </location>
</feature>
<evidence type="ECO:0000259" key="1">
    <source>
        <dbReference type="Pfam" id="PF13843"/>
    </source>
</evidence>
<feature type="non-terminal residue" evidence="2">
    <location>
        <position position="1"/>
    </location>
</feature>
<dbReference type="PANTHER" id="PTHR47055:SF3">
    <property type="entry name" value="PHORBOL-ESTER_DAG-TYPE DOMAIN-CONTAINING PROTEIN"/>
    <property type="match status" value="1"/>
</dbReference>
<dbReference type="PANTHER" id="PTHR47055">
    <property type="entry name" value="DDE_TNP_1_7 DOMAIN-CONTAINING PROTEIN"/>
    <property type="match status" value="1"/>
</dbReference>
<keyword evidence="3" id="KW-1185">Reference proteome</keyword>
<dbReference type="InterPro" id="IPR029526">
    <property type="entry name" value="PGBD"/>
</dbReference>